<evidence type="ECO:0000313" key="2">
    <source>
        <dbReference type="EMBL" id="NXN10103.1"/>
    </source>
</evidence>
<proteinExistence type="predicted"/>
<dbReference type="GO" id="GO:0019005">
    <property type="term" value="C:SCF ubiquitin ligase complex"/>
    <property type="evidence" value="ECO:0007669"/>
    <property type="project" value="TreeGrafter"/>
</dbReference>
<dbReference type="EMBL" id="VXBD01004399">
    <property type="protein sequence ID" value="NXN10103.1"/>
    <property type="molecule type" value="Genomic_DNA"/>
</dbReference>
<evidence type="ECO:0000313" key="3">
    <source>
        <dbReference type="Proteomes" id="UP000557230"/>
    </source>
</evidence>
<dbReference type="PANTHER" id="PTHR46731:SF1">
    <property type="entry name" value="F-BOX ONLY PROTEIN 15"/>
    <property type="match status" value="1"/>
</dbReference>
<comment type="caution">
    <text evidence="2">The sequence shown here is derived from an EMBL/GenBank/DDBJ whole genome shotgun (WGS) entry which is preliminary data.</text>
</comment>
<dbReference type="PANTHER" id="PTHR46731">
    <property type="entry name" value="F-BOX ONLY PROTEIN 15"/>
    <property type="match status" value="1"/>
</dbReference>
<dbReference type="CDD" id="cd22093">
    <property type="entry name" value="F-box_FBXO15"/>
    <property type="match status" value="1"/>
</dbReference>
<gene>
    <name evidence="2" type="primary">Fbxo15</name>
    <name evidence="2" type="ORF">INDMAC_R13408</name>
</gene>
<feature type="non-terminal residue" evidence="2">
    <location>
        <position position="428"/>
    </location>
</feature>
<protein>
    <submittedName>
        <fullName evidence="2">FBX15 protein</fullName>
    </submittedName>
</protein>
<dbReference type="OrthoDB" id="3219396at2759"/>
<sequence>SLPSEILVKIFSFLDAESLLSVGCVNRRFYQLASDNAIWLTIYSWCFKSKRAFWKMDSGPTQTLSSGSAALQDKNCDHWKEKYISRQIAAVQTRIIRSMDSLRNPLPHKNKEAMRAAGLSWMLILEEKNGREHLKAKRKVSFQDASLNIFWYGINWPCLDVLATLRLYGVVPLFPQSRKGPCYHSLIAEYHLADLTALGADKIVQLFTLKPGLLVGLWKGTKEIAFVSASLHYHQLMERSILGSAAHPYAPPPHQPLLDDTDPEYGLHSYCLHFDIHSGTCAYMCGTFRDLFCRKGRIADGYVKLTAVSSLQDNMEHCPLATIPGLSWQTEELKGTVKECCVLDVTLLDENGKTFWCFSAPVSMELSSRTSSCYDVLGRSYSTEYCEDSEGRVCVEFIYVSESRQYIVVSFVIYVSTKKVNEWYGTDY</sequence>
<dbReference type="Gene3D" id="1.20.1280.50">
    <property type="match status" value="1"/>
</dbReference>
<accession>A0A7L1G7T2</accession>
<dbReference type="Proteomes" id="UP000557230">
    <property type="component" value="Unassembled WGS sequence"/>
</dbReference>
<dbReference type="SMART" id="SM00256">
    <property type="entry name" value="FBOX"/>
    <property type="match status" value="1"/>
</dbReference>
<dbReference type="InterPro" id="IPR036047">
    <property type="entry name" value="F-box-like_dom_sf"/>
</dbReference>
<dbReference type="InterPro" id="IPR001810">
    <property type="entry name" value="F-box_dom"/>
</dbReference>
<dbReference type="AlphaFoldDB" id="A0A7L1G7T2"/>
<keyword evidence="3" id="KW-1185">Reference proteome</keyword>
<name>A0A7L1G7T2_9PICI</name>
<organism evidence="2 3">
    <name type="scientific">Indicator maculatus</name>
    <name type="common">spotted honeyguide</name>
    <dbReference type="NCBI Taxonomy" id="545262"/>
    <lineage>
        <taxon>Eukaryota</taxon>
        <taxon>Metazoa</taxon>
        <taxon>Chordata</taxon>
        <taxon>Craniata</taxon>
        <taxon>Vertebrata</taxon>
        <taxon>Euteleostomi</taxon>
        <taxon>Archelosauria</taxon>
        <taxon>Archosauria</taxon>
        <taxon>Dinosauria</taxon>
        <taxon>Saurischia</taxon>
        <taxon>Theropoda</taxon>
        <taxon>Coelurosauria</taxon>
        <taxon>Aves</taxon>
        <taxon>Neognathae</taxon>
        <taxon>Neoaves</taxon>
        <taxon>Telluraves</taxon>
        <taxon>Coraciimorphae</taxon>
        <taxon>Piciformes</taxon>
        <taxon>Indicatoridae</taxon>
        <taxon>Indicator</taxon>
    </lineage>
</organism>
<feature type="domain" description="F-box" evidence="1">
    <location>
        <begin position="1"/>
        <end position="42"/>
    </location>
</feature>
<evidence type="ECO:0000259" key="1">
    <source>
        <dbReference type="PROSITE" id="PS50181"/>
    </source>
</evidence>
<dbReference type="SUPFAM" id="SSF81383">
    <property type="entry name" value="F-box domain"/>
    <property type="match status" value="1"/>
</dbReference>
<reference evidence="2 3" key="1">
    <citation type="submission" date="2019-09" db="EMBL/GenBank/DDBJ databases">
        <title>Bird 10,000 Genomes (B10K) Project - Family phase.</title>
        <authorList>
            <person name="Zhang G."/>
        </authorList>
    </citation>
    <scope>NUCLEOTIDE SEQUENCE [LARGE SCALE GENOMIC DNA]</scope>
    <source>
        <strain evidence="2">B10K-DU-001-78</strain>
        <tissue evidence="2">Muscle</tissue>
    </source>
</reference>
<feature type="non-terminal residue" evidence="2">
    <location>
        <position position="1"/>
    </location>
</feature>
<dbReference type="Pfam" id="PF12937">
    <property type="entry name" value="F-box-like"/>
    <property type="match status" value="1"/>
</dbReference>
<dbReference type="PROSITE" id="PS50181">
    <property type="entry name" value="FBOX"/>
    <property type="match status" value="1"/>
</dbReference>